<evidence type="ECO:0000313" key="2">
    <source>
        <dbReference type="EMBL" id="KAK8787870.1"/>
    </source>
</evidence>
<organism evidence="2 3">
    <name type="scientific">Amblyomma americanum</name>
    <name type="common">Lone star tick</name>
    <dbReference type="NCBI Taxonomy" id="6943"/>
    <lineage>
        <taxon>Eukaryota</taxon>
        <taxon>Metazoa</taxon>
        <taxon>Ecdysozoa</taxon>
        <taxon>Arthropoda</taxon>
        <taxon>Chelicerata</taxon>
        <taxon>Arachnida</taxon>
        <taxon>Acari</taxon>
        <taxon>Parasitiformes</taxon>
        <taxon>Ixodida</taxon>
        <taxon>Ixodoidea</taxon>
        <taxon>Ixodidae</taxon>
        <taxon>Amblyomminae</taxon>
        <taxon>Amblyomma</taxon>
    </lineage>
</organism>
<accession>A0AAQ4FL41</accession>
<feature type="compositionally biased region" description="Low complexity" evidence="1">
    <location>
        <begin position="135"/>
        <end position="151"/>
    </location>
</feature>
<gene>
    <name evidence="2" type="ORF">V5799_022353</name>
</gene>
<dbReference type="AlphaFoldDB" id="A0AAQ4FL41"/>
<feature type="region of interest" description="Disordered" evidence="1">
    <location>
        <begin position="268"/>
        <end position="296"/>
    </location>
</feature>
<feature type="region of interest" description="Disordered" evidence="1">
    <location>
        <begin position="117"/>
        <end position="154"/>
    </location>
</feature>
<sequence length="296" mass="32606">MQQQQQRANPAGDRSLSPMYLPEVDTDDAVKIWCSRSQPSQYIFTGQLKSSFRCCVTMPARQMKSCPDGECFRNASAFRTGSHSCIIPPSAADDAGRPECVAGGGAGALKFERQRLRAGRGGGREEEEEEGTTTGGSTESTTTSSSSSTSTIPSGMLRQWRRIRKCYADNPDVIGEIHVYRVLTYMGHPHWRKCYGASPAGDSPNLTTVLQTTMALRLEDLRQKKLQMEAAWRTMKKGGRPISRVVLEAKRHAVQQLEKELMSLHEESAKVSRKTRSAKRAEVATGETASAAHDVH</sequence>
<comment type="caution">
    <text evidence="2">The sequence shown here is derived from an EMBL/GenBank/DDBJ whole genome shotgun (WGS) entry which is preliminary data.</text>
</comment>
<feature type="region of interest" description="Disordered" evidence="1">
    <location>
        <begin position="1"/>
        <end position="20"/>
    </location>
</feature>
<evidence type="ECO:0000313" key="3">
    <source>
        <dbReference type="Proteomes" id="UP001321473"/>
    </source>
</evidence>
<keyword evidence="3" id="KW-1185">Reference proteome</keyword>
<proteinExistence type="predicted"/>
<reference evidence="2 3" key="1">
    <citation type="journal article" date="2023" name="Arcadia Sci">
        <title>De novo assembly of a long-read Amblyomma americanum tick genome.</title>
        <authorList>
            <person name="Chou S."/>
            <person name="Poskanzer K.E."/>
            <person name="Rollins M."/>
            <person name="Thuy-Boun P.S."/>
        </authorList>
    </citation>
    <scope>NUCLEOTIDE SEQUENCE [LARGE SCALE GENOMIC DNA]</scope>
    <source>
        <strain evidence="2">F_SG_1</strain>
        <tissue evidence="2">Salivary glands</tissue>
    </source>
</reference>
<protein>
    <submittedName>
        <fullName evidence="2">Uncharacterized protein</fullName>
    </submittedName>
</protein>
<name>A0AAQ4FL41_AMBAM</name>
<evidence type="ECO:0000256" key="1">
    <source>
        <dbReference type="SAM" id="MobiDB-lite"/>
    </source>
</evidence>
<dbReference type="EMBL" id="JARKHS020001340">
    <property type="protein sequence ID" value="KAK8787870.1"/>
    <property type="molecule type" value="Genomic_DNA"/>
</dbReference>
<dbReference type="Proteomes" id="UP001321473">
    <property type="component" value="Unassembled WGS sequence"/>
</dbReference>